<dbReference type="AlphaFoldDB" id="A0A2Y9BHL6"/>
<keyword evidence="1" id="KW-1133">Transmembrane helix</keyword>
<sequence>MKKRIALIIAAIFIVITGWIVINWGFRDGTDGARDDLRTGGEYDHLYHSYAQIVAKEDTDKTMTVRLNQETDDFSSDELVLDCSKSGLDFSKWEIGEDITFYYFKPVDETSNVKIEDIIPDQNLQGAVKDV</sequence>
<keyword evidence="3" id="KW-1185">Reference proteome</keyword>
<gene>
    <name evidence="2" type="ORF">A8806_10434</name>
</gene>
<dbReference type="Proteomes" id="UP000245845">
    <property type="component" value="Unassembled WGS sequence"/>
</dbReference>
<dbReference type="EMBL" id="QGDL01000004">
    <property type="protein sequence ID" value="PWJ30171.1"/>
    <property type="molecule type" value="Genomic_DNA"/>
</dbReference>
<evidence type="ECO:0000313" key="3">
    <source>
        <dbReference type="Proteomes" id="UP000245845"/>
    </source>
</evidence>
<feature type="transmembrane region" description="Helical" evidence="1">
    <location>
        <begin position="7"/>
        <end position="26"/>
    </location>
</feature>
<evidence type="ECO:0000256" key="1">
    <source>
        <dbReference type="SAM" id="Phobius"/>
    </source>
</evidence>
<proteinExistence type="predicted"/>
<dbReference type="OrthoDB" id="2060578at2"/>
<name>A0A2Y9BHL6_9FIRM</name>
<protein>
    <submittedName>
        <fullName evidence="2">Uncharacterized protein</fullName>
    </submittedName>
</protein>
<keyword evidence="1" id="KW-0472">Membrane</keyword>
<evidence type="ECO:0000313" key="2">
    <source>
        <dbReference type="EMBL" id="PWJ30171.1"/>
    </source>
</evidence>
<reference evidence="2 3" key="1">
    <citation type="submission" date="2018-05" db="EMBL/GenBank/DDBJ databases">
        <title>The Hungate 1000. A catalogue of reference genomes from the rumen microbiome.</title>
        <authorList>
            <person name="Kelly W."/>
        </authorList>
    </citation>
    <scope>NUCLEOTIDE SEQUENCE [LARGE SCALE GENOMIC DNA]</scope>
    <source>
        <strain evidence="2 3">NLAE-zl-C242</strain>
    </source>
</reference>
<comment type="caution">
    <text evidence="2">The sequence shown here is derived from an EMBL/GenBank/DDBJ whole genome shotgun (WGS) entry which is preliminary data.</text>
</comment>
<organism evidence="2 3">
    <name type="scientific">Faecalicatena orotica</name>
    <dbReference type="NCBI Taxonomy" id="1544"/>
    <lineage>
        <taxon>Bacteria</taxon>
        <taxon>Bacillati</taxon>
        <taxon>Bacillota</taxon>
        <taxon>Clostridia</taxon>
        <taxon>Lachnospirales</taxon>
        <taxon>Lachnospiraceae</taxon>
        <taxon>Faecalicatena</taxon>
    </lineage>
</organism>
<keyword evidence="1" id="KW-0812">Transmembrane</keyword>
<accession>A0A2Y9BHL6</accession>
<dbReference type="RefSeq" id="WP_109730615.1">
    <property type="nucleotide sequence ID" value="NZ_BAAACK010000019.1"/>
</dbReference>